<evidence type="ECO:0000313" key="4">
    <source>
        <dbReference type="Proteomes" id="UP000186246"/>
    </source>
</evidence>
<evidence type="ECO:0000313" key="2">
    <source>
        <dbReference type="EMBL" id="PQA94195.1"/>
    </source>
</evidence>
<reference evidence="2 5" key="1">
    <citation type="submission" date="2016-11" db="EMBL/GenBank/DDBJ databases">
        <title>Whole genomes of Flavobacteriaceae.</title>
        <authorList>
            <person name="Stine C."/>
            <person name="Li C."/>
            <person name="Tadesse D."/>
        </authorList>
    </citation>
    <scope>NUCLEOTIDE SEQUENCE [LARGE SCALE GENOMIC DNA]</scope>
    <source>
        <strain evidence="2 5">DSM 21068</strain>
    </source>
</reference>
<dbReference type="STRING" id="551459.SAMN05421796_109117"/>
<evidence type="ECO:0000313" key="3">
    <source>
        <dbReference type="EMBL" id="SIT02442.1"/>
    </source>
</evidence>
<evidence type="ECO:0000256" key="1">
    <source>
        <dbReference type="SAM" id="SignalP"/>
    </source>
</evidence>
<reference evidence="3" key="2">
    <citation type="submission" date="2017-01" db="EMBL/GenBank/DDBJ databases">
        <authorList>
            <person name="Mah S.A."/>
            <person name="Swanson W.J."/>
            <person name="Moy G.W."/>
            <person name="Vacquier V.D."/>
        </authorList>
    </citation>
    <scope>NUCLEOTIDE SEQUENCE [LARGE SCALE GENOMIC DNA]</scope>
    <source>
        <strain evidence="3">DSM 21068</strain>
    </source>
</reference>
<name>A0A1N7NVX1_9FLAO</name>
<feature type="chain" id="PRO_5044563926" description="Phosphodiester glycosidase domain-containing protein" evidence="1">
    <location>
        <begin position="20"/>
        <end position="389"/>
    </location>
</feature>
<dbReference type="Proteomes" id="UP000186246">
    <property type="component" value="Unassembled WGS sequence"/>
</dbReference>
<dbReference type="EMBL" id="MUGO01000011">
    <property type="protein sequence ID" value="PQA94195.1"/>
    <property type="molecule type" value="Genomic_DNA"/>
</dbReference>
<evidence type="ECO:0008006" key="6">
    <source>
        <dbReference type="Google" id="ProtNLM"/>
    </source>
</evidence>
<dbReference type="AlphaFoldDB" id="A0A1N7NVX1"/>
<gene>
    <name evidence="2" type="ORF">B0A70_07990</name>
    <name evidence="3" type="ORF">SAMN05421796_109117</name>
</gene>
<accession>A0A1N7NVX1</accession>
<dbReference type="EMBL" id="FTOJ01000009">
    <property type="protein sequence ID" value="SIT02442.1"/>
    <property type="molecule type" value="Genomic_DNA"/>
</dbReference>
<proteinExistence type="predicted"/>
<evidence type="ECO:0000313" key="5">
    <source>
        <dbReference type="Proteomes" id="UP000238314"/>
    </source>
</evidence>
<feature type="signal peptide" evidence="1">
    <location>
        <begin position="1"/>
        <end position="19"/>
    </location>
</feature>
<organism evidence="3 4">
    <name type="scientific">Chryseobacterium piscicola</name>
    <dbReference type="NCBI Taxonomy" id="551459"/>
    <lineage>
        <taxon>Bacteria</taxon>
        <taxon>Pseudomonadati</taxon>
        <taxon>Bacteroidota</taxon>
        <taxon>Flavobacteriia</taxon>
        <taxon>Flavobacteriales</taxon>
        <taxon>Weeksellaceae</taxon>
        <taxon>Chryseobacterium group</taxon>
        <taxon>Chryseobacterium</taxon>
    </lineage>
</organism>
<keyword evidence="1" id="KW-0732">Signal</keyword>
<sequence length="389" mass="44246">MKKNIIFFLLVIISNILCAQIQSSASLERWKNKKGTFVLWYGEGGKAREYAAFTVKFDDSYEENQVVEELKKKAYKSSKYSTYEFLENYDCNQTYAHLARSLNMSLRDVKDLRNGNCADVNYSFVKSAQEIPVFTPENKSKMSPYVEQEEKLLIAQGWKKVYEDYQSAACAAEIRFLPGHSYTAIGAVTSNKGGVFPMIAAYNGNHLLGGIKKNIENNFVSLGVYDLKEDISVIKGTYLIDASGEPVSGACLLIFEKPFDFKRSFYNLLEARQNGFKNYKGMKGNITENNQQIYYSNDALGYKEAKILESNDDYEYIIVLDFDNPKTLLFLDNLDVVMKELPALGFTSENYKNEAGGDVTEFKKNGEEVIMLASYPAKNTAYFYIFKKK</sequence>
<protein>
    <recommendedName>
        <fullName evidence="6">Phosphodiester glycosidase domain-containing protein</fullName>
    </recommendedName>
</protein>
<dbReference type="OrthoDB" id="1276788at2"/>
<dbReference type="RefSeq" id="WP_076452506.1">
    <property type="nucleotide sequence ID" value="NZ_FTOJ01000009.1"/>
</dbReference>
<keyword evidence="5" id="KW-1185">Reference proteome</keyword>
<dbReference type="Proteomes" id="UP000238314">
    <property type="component" value="Unassembled WGS sequence"/>
</dbReference>
<reference evidence="4" key="3">
    <citation type="submission" date="2017-01" db="EMBL/GenBank/DDBJ databases">
        <authorList>
            <person name="Varghese N."/>
            <person name="Submissions S."/>
        </authorList>
    </citation>
    <scope>NUCLEOTIDE SEQUENCE [LARGE SCALE GENOMIC DNA]</scope>
    <source>
        <strain evidence="4">DSM 21068</strain>
    </source>
</reference>